<gene>
    <name evidence="2" type="ORF">ECPE_LOCUS16895</name>
</gene>
<dbReference type="OrthoDB" id="6285520at2759"/>
<protein>
    <submittedName>
        <fullName evidence="4">Transmembrane protein</fullName>
    </submittedName>
</protein>
<keyword evidence="3" id="KW-1185">Reference proteome</keyword>
<reference evidence="2 3" key="2">
    <citation type="submission" date="2018-11" db="EMBL/GenBank/DDBJ databases">
        <authorList>
            <consortium name="Pathogen Informatics"/>
        </authorList>
    </citation>
    <scope>NUCLEOTIDE SEQUENCE [LARGE SCALE GENOMIC DNA]</scope>
    <source>
        <strain evidence="2 3">Egypt</strain>
    </source>
</reference>
<keyword evidence="1" id="KW-1133">Transmembrane helix</keyword>
<dbReference type="EMBL" id="UZAN01066422">
    <property type="protein sequence ID" value="VDP94169.1"/>
    <property type="molecule type" value="Genomic_DNA"/>
</dbReference>
<proteinExistence type="predicted"/>
<accession>A0A183BCF8</accession>
<sequence>MFLSPMSRIGSGMAAISLYGGLLLFSGFLLYDTQHVVRRAEQYPAPGTVAFDSRHLGMQTRLPPFDPINK</sequence>
<evidence type="ECO:0000313" key="2">
    <source>
        <dbReference type="EMBL" id="VDP94169.1"/>
    </source>
</evidence>
<keyword evidence="1" id="KW-0812">Transmembrane</keyword>
<dbReference type="WBParaSite" id="ECPE_0001693601-mRNA-1">
    <property type="protein sequence ID" value="ECPE_0001693601-mRNA-1"/>
    <property type="gene ID" value="ECPE_0001693601"/>
</dbReference>
<organism evidence="4">
    <name type="scientific">Echinostoma caproni</name>
    <dbReference type="NCBI Taxonomy" id="27848"/>
    <lineage>
        <taxon>Eukaryota</taxon>
        <taxon>Metazoa</taxon>
        <taxon>Spiralia</taxon>
        <taxon>Lophotrochozoa</taxon>
        <taxon>Platyhelminthes</taxon>
        <taxon>Trematoda</taxon>
        <taxon>Digenea</taxon>
        <taxon>Plagiorchiida</taxon>
        <taxon>Echinostomata</taxon>
        <taxon>Echinostomatoidea</taxon>
        <taxon>Echinostomatidae</taxon>
        <taxon>Echinostoma</taxon>
    </lineage>
</organism>
<feature type="transmembrane region" description="Helical" evidence="1">
    <location>
        <begin position="12"/>
        <end position="31"/>
    </location>
</feature>
<evidence type="ECO:0000313" key="4">
    <source>
        <dbReference type="WBParaSite" id="ECPE_0001693601-mRNA-1"/>
    </source>
</evidence>
<name>A0A183BCF8_9TREM</name>
<evidence type="ECO:0000313" key="3">
    <source>
        <dbReference type="Proteomes" id="UP000272942"/>
    </source>
</evidence>
<dbReference type="Proteomes" id="UP000272942">
    <property type="component" value="Unassembled WGS sequence"/>
</dbReference>
<reference evidence="4" key="1">
    <citation type="submission" date="2016-06" db="UniProtKB">
        <authorList>
            <consortium name="WormBaseParasite"/>
        </authorList>
    </citation>
    <scope>IDENTIFICATION</scope>
</reference>
<evidence type="ECO:0000256" key="1">
    <source>
        <dbReference type="SAM" id="Phobius"/>
    </source>
</evidence>
<keyword evidence="1" id="KW-0472">Membrane</keyword>
<dbReference type="AlphaFoldDB" id="A0A183BCF8"/>